<sequence length="183" mass="21111">MALLKSINVPLGTKAIDFCLKGIDGEMHSLADYDDKDVLVIVIMCNHCPYVQAVDDRLVQLQEKFAERNVQLIGINPNDGIKYPEDNFDGMIKRAKEKEYNFPYLRDEDQSVSKKYQAQCTPDIYVYNKERELCYHGQIDDNWQHPEKVTSHDLHDAIQALLEGEKPSPNQYPSMGCSIKWKE</sequence>
<dbReference type="Proteomes" id="UP000030652">
    <property type="component" value="Unassembled WGS sequence"/>
</dbReference>
<dbReference type="PANTHER" id="PTHR43640:SF1">
    <property type="entry name" value="THIOREDOXIN-DEPENDENT PEROXIREDOXIN"/>
    <property type="match status" value="1"/>
</dbReference>
<comment type="caution">
    <text evidence="2">The sequence shown here is derived from an EMBL/GenBank/DDBJ whole genome shotgun (WGS) entry which is preliminary data.</text>
</comment>
<dbReference type="AlphaFoldDB" id="A0A0B0EJU0"/>
<accession>A0A0B0EJU0</accession>
<organism evidence="2 3">
    <name type="scientific">Candidatus Scalindua brodae</name>
    <dbReference type="NCBI Taxonomy" id="237368"/>
    <lineage>
        <taxon>Bacteria</taxon>
        <taxon>Pseudomonadati</taxon>
        <taxon>Planctomycetota</taxon>
        <taxon>Candidatus Brocadiia</taxon>
        <taxon>Candidatus Brocadiales</taxon>
        <taxon>Candidatus Scalinduaceae</taxon>
        <taxon>Candidatus Scalindua</taxon>
    </lineage>
</organism>
<dbReference type="InterPro" id="IPR036249">
    <property type="entry name" value="Thioredoxin-like_sf"/>
</dbReference>
<dbReference type="InterPro" id="IPR047262">
    <property type="entry name" value="PRX-like1"/>
</dbReference>
<evidence type="ECO:0000313" key="2">
    <source>
        <dbReference type="EMBL" id="KHE92301.1"/>
    </source>
</evidence>
<dbReference type="PROSITE" id="PS51352">
    <property type="entry name" value="THIOREDOXIN_2"/>
    <property type="match status" value="1"/>
</dbReference>
<gene>
    <name evidence="2" type="primary">resA</name>
    <name evidence="2" type="ORF">SCABRO_01858</name>
</gene>
<dbReference type="SUPFAM" id="SSF52833">
    <property type="entry name" value="Thioredoxin-like"/>
    <property type="match status" value="1"/>
</dbReference>
<dbReference type="GO" id="GO:0016209">
    <property type="term" value="F:antioxidant activity"/>
    <property type="evidence" value="ECO:0007669"/>
    <property type="project" value="InterPro"/>
</dbReference>
<dbReference type="PANTHER" id="PTHR43640">
    <property type="entry name" value="OS07G0260300 PROTEIN"/>
    <property type="match status" value="1"/>
</dbReference>
<protein>
    <submittedName>
        <fullName evidence="2">Thiol-disulfide oxidoreductase ResA</fullName>
    </submittedName>
</protein>
<evidence type="ECO:0000313" key="3">
    <source>
        <dbReference type="Proteomes" id="UP000030652"/>
    </source>
</evidence>
<dbReference type="InterPro" id="IPR013766">
    <property type="entry name" value="Thioredoxin_domain"/>
</dbReference>
<name>A0A0B0EJU0_9BACT</name>
<dbReference type="Pfam" id="PF00578">
    <property type="entry name" value="AhpC-TSA"/>
    <property type="match status" value="1"/>
</dbReference>
<dbReference type="eggNOG" id="COG1225">
    <property type="taxonomic scope" value="Bacteria"/>
</dbReference>
<dbReference type="EMBL" id="JRYO01000135">
    <property type="protein sequence ID" value="KHE92301.1"/>
    <property type="molecule type" value="Genomic_DNA"/>
</dbReference>
<proteinExistence type="predicted"/>
<dbReference type="Gene3D" id="3.40.30.10">
    <property type="entry name" value="Glutaredoxin"/>
    <property type="match status" value="1"/>
</dbReference>
<evidence type="ECO:0000259" key="1">
    <source>
        <dbReference type="PROSITE" id="PS51352"/>
    </source>
</evidence>
<dbReference type="CDD" id="cd02969">
    <property type="entry name" value="PRX_like1"/>
    <property type="match status" value="1"/>
</dbReference>
<reference evidence="2 3" key="1">
    <citation type="submission" date="2014-10" db="EMBL/GenBank/DDBJ databases">
        <title>Draft genome of anammox bacterium scalindua brodae, obtained using differential coverage binning of sequence data from two enrichment reactors.</title>
        <authorList>
            <person name="Speth D.R."/>
            <person name="Russ L."/>
            <person name="Kartal B."/>
            <person name="Op den Camp H.J."/>
            <person name="Dutilh B.E."/>
            <person name="Jetten M.S."/>
        </authorList>
    </citation>
    <scope>NUCLEOTIDE SEQUENCE [LARGE SCALE GENOMIC DNA]</scope>
    <source>
        <strain evidence="2">RU1</strain>
    </source>
</reference>
<dbReference type="GO" id="GO:0016491">
    <property type="term" value="F:oxidoreductase activity"/>
    <property type="evidence" value="ECO:0007669"/>
    <property type="project" value="InterPro"/>
</dbReference>
<dbReference type="InterPro" id="IPR000866">
    <property type="entry name" value="AhpC/TSA"/>
</dbReference>
<feature type="domain" description="Thioredoxin" evidence="1">
    <location>
        <begin position="9"/>
        <end position="163"/>
    </location>
</feature>